<dbReference type="Proteomes" id="UP000071859">
    <property type="component" value="Unassembled WGS sequence"/>
</dbReference>
<dbReference type="GO" id="GO:0016887">
    <property type="term" value="F:ATP hydrolysis activity"/>
    <property type="evidence" value="ECO:0007669"/>
    <property type="project" value="InterPro"/>
</dbReference>
<keyword evidence="3" id="KW-1185">Reference proteome</keyword>
<dbReference type="RefSeq" id="WP_082883625.1">
    <property type="nucleotide sequence ID" value="NZ_FCOX02000143.1"/>
</dbReference>
<evidence type="ECO:0000259" key="1">
    <source>
        <dbReference type="Pfam" id="PF13401"/>
    </source>
</evidence>
<organism evidence="2 3">
    <name type="scientific">Caballeronia calidae</name>
    <dbReference type="NCBI Taxonomy" id="1777139"/>
    <lineage>
        <taxon>Bacteria</taxon>
        <taxon>Pseudomonadati</taxon>
        <taxon>Pseudomonadota</taxon>
        <taxon>Betaproteobacteria</taxon>
        <taxon>Burkholderiales</taxon>
        <taxon>Burkholderiaceae</taxon>
        <taxon>Caballeronia</taxon>
    </lineage>
</organism>
<dbReference type="AlphaFoldDB" id="A0A158EKE9"/>
<feature type="domain" description="ORC1/DEAH AAA+ ATPase" evidence="1">
    <location>
        <begin position="39"/>
        <end position="127"/>
    </location>
</feature>
<dbReference type="EMBL" id="FCOX02000143">
    <property type="protein sequence ID" value="SAL06876.1"/>
    <property type="molecule type" value="Genomic_DNA"/>
</dbReference>
<sequence length="127" mass="14627">MYRQHFGLRCAPLDKEAASLWDDGALAHLKERFDWLLQSPGIGLLTGEPGVGKTAALRHITRSLNPHRHQIIYTAESDFGRIDLYRALARGLGLEPSYRRADLWRDIKQRISELVQNRQLQPVWIID</sequence>
<gene>
    <name evidence="2" type="ORF">AWB78_08294</name>
</gene>
<dbReference type="Pfam" id="PF13401">
    <property type="entry name" value="AAA_22"/>
    <property type="match status" value="1"/>
</dbReference>
<comment type="caution">
    <text evidence="2">The sequence shown here is derived from an EMBL/GenBank/DDBJ whole genome shotgun (WGS) entry which is preliminary data.</text>
</comment>
<protein>
    <recommendedName>
        <fullName evidence="1">ORC1/DEAH AAA+ ATPase domain-containing protein</fullName>
    </recommendedName>
</protein>
<accession>A0A158EKE9</accession>
<reference evidence="2" key="1">
    <citation type="submission" date="2016-01" db="EMBL/GenBank/DDBJ databases">
        <authorList>
            <person name="Peeters C."/>
        </authorList>
    </citation>
    <scope>NUCLEOTIDE SEQUENCE</scope>
    <source>
        <strain evidence="2">LMG 29321</strain>
    </source>
</reference>
<evidence type="ECO:0000313" key="2">
    <source>
        <dbReference type="EMBL" id="SAL06876.1"/>
    </source>
</evidence>
<evidence type="ECO:0000313" key="3">
    <source>
        <dbReference type="Proteomes" id="UP000071859"/>
    </source>
</evidence>
<dbReference type="Gene3D" id="3.40.50.300">
    <property type="entry name" value="P-loop containing nucleotide triphosphate hydrolases"/>
    <property type="match status" value="1"/>
</dbReference>
<dbReference type="InterPro" id="IPR027417">
    <property type="entry name" value="P-loop_NTPase"/>
</dbReference>
<proteinExistence type="predicted"/>
<dbReference type="SUPFAM" id="SSF52540">
    <property type="entry name" value="P-loop containing nucleoside triphosphate hydrolases"/>
    <property type="match status" value="1"/>
</dbReference>
<name>A0A158EKE9_9BURK</name>
<dbReference type="InterPro" id="IPR049945">
    <property type="entry name" value="AAA_22"/>
</dbReference>